<dbReference type="AlphaFoldDB" id="A0A9W6NMK3"/>
<protein>
    <submittedName>
        <fullName evidence="9">RNA polymerase sigma24 factor</fullName>
    </submittedName>
</protein>
<evidence type="ECO:0000259" key="8">
    <source>
        <dbReference type="Pfam" id="PF08281"/>
    </source>
</evidence>
<gene>
    <name evidence="9" type="ORF">GCM10017581_040050</name>
</gene>
<name>A0A9W6NMK3_9ACTN</name>
<dbReference type="SUPFAM" id="SSF88659">
    <property type="entry name" value="Sigma3 and sigma4 domains of RNA polymerase sigma factors"/>
    <property type="match status" value="1"/>
</dbReference>
<dbReference type="InterPro" id="IPR007627">
    <property type="entry name" value="RNA_pol_sigma70_r2"/>
</dbReference>
<dbReference type="PANTHER" id="PTHR43133:SF50">
    <property type="entry name" value="ECF RNA POLYMERASE SIGMA FACTOR SIGM"/>
    <property type="match status" value="1"/>
</dbReference>
<dbReference type="GO" id="GO:0003677">
    <property type="term" value="F:DNA binding"/>
    <property type="evidence" value="ECO:0007669"/>
    <property type="project" value="UniProtKB-KW"/>
</dbReference>
<dbReference type="Pfam" id="PF04542">
    <property type="entry name" value="Sigma70_r2"/>
    <property type="match status" value="1"/>
</dbReference>
<dbReference type="RefSeq" id="WP_271189345.1">
    <property type="nucleotide sequence ID" value="NZ_BSFP01000022.1"/>
</dbReference>
<feature type="compositionally biased region" description="Low complexity" evidence="6">
    <location>
        <begin position="95"/>
        <end position="112"/>
    </location>
</feature>
<feature type="domain" description="RNA polymerase sigma-70 region 2" evidence="7">
    <location>
        <begin position="13"/>
        <end position="76"/>
    </location>
</feature>
<evidence type="ECO:0000256" key="4">
    <source>
        <dbReference type="ARBA" id="ARBA00023125"/>
    </source>
</evidence>
<evidence type="ECO:0000256" key="1">
    <source>
        <dbReference type="ARBA" id="ARBA00010641"/>
    </source>
</evidence>
<feature type="domain" description="RNA polymerase sigma factor 70 region 4 type 2" evidence="8">
    <location>
        <begin position="126"/>
        <end position="176"/>
    </location>
</feature>
<dbReference type="Proteomes" id="UP001143480">
    <property type="component" value="Unassembled WGS sequence"/>
</dbReference>
<evidence type="ECO:0000256" key="3">
    <source>
        <dbReference type="ARBA" id="ARBA00023082"/>
    </source>
</evidence>
<dbReference type="NCBIfam" id="TIGR02937">
    <property type="entry name" value="sigma70-ECF"/>
    <property type="match status" value="1"/>
</dbReference>
<keyword evidence="10" id="KW-1185">Reference proteome</keyword>
<keyword evidence="5" id="KW-0804">Transcription</keyword>
<organism evidence="9 10">
    <name type="scientific">Dactylosporangium matsuzakiense</name>
    <dbReference type="NCBI Taxonomy" id="53360"/>
    <lineage>
        <taxon>Bacteria</taxon>
        <taxon>Bacillati</taxon>
        <taxon>Actinomycetota</taxon>
        <taxon>Actinomycetes</taxon>
        <taxon>Micromonosporales</taxon>
        <taxon>Micromonosporaceae</taxon>
        <taxon>Dactylosporangium</taxon>
    </lineage>
</organism>
<dbReference type="GO" id="GO:0006352">
    <property type="term" value="P:DNA-templated transcription initiation"/>
    <property type="evidence" value="ECO:0007669"/>
    <property type="project" value="InterPro"/>
</dbReference>
<accession>A0A9W6NMK3</accession>
<dbReference type="SUPFAM" id="SSF88946">
    <property type="entry name" value="Sigma2 domain of RNA polymerase sigma factors"/>
    <property type="match status" value="1"/>
</dbReference>
<reference evidence="9" key="2">
    <citation type="submission" date="2023-01" db="EMBL/GenBank/DDBJ databases">
        <authorList>
            <person name="Sun Q."/>
            <person name="Evtushenko L."/>
        </authorList>
    </citation>
    <scope>NUCLEOTIDE SEQUENCE</scope>
    <source>
        <strain evidence="9">VKM Ac-1321</strain>
    </source>
</reference>
<evidence type="ECO:0000313" key="9">
    <source>
        <dbReference type="EMBL" id="GLL02263.1"/>
    </source>
</evidence>
<evidence type="ECO:0000313" key="10">
    <source>
        <dbReference type="Proteomes" id="UP001143480"/>
    </source>
</evidence>
<dbReference type="Pfam" id="PF08281">
    <property type="entry name" value="Sigma70_r4_2"/>
    <property type="match status" value="1"/>
</dbReference>
<dbReference type="InterPro" id="IPR013324">
    <property type="entry name" value="RNA_pol_sigma_r3/r4-like"/>
</dbReference>
<reference evidence="9" key="1">
    <citation type="journal article" date="2014" name="Int. J. Syst. Evol. Microbiol.">
        <title>Complete genome sequence of Corynebacterium casei LMG S-19264T (=DSM 44701T), isolated from a smear-ripened cheese.</title>
        <authorList>
            <consortium name="US DOE Joint Genome Institute (JGI-PGF)"/>
            <person name="Walter F."/>
            <person name="Albersmeier A."/>
            <person name="Kalinowski J."/>
            <person name="Ruckert C."/>
        </authorList>
    </citation>
    <scope>NUCLEOTIDE SEQUENCE</scope>
    <source>
        <strain evidence="9">VKM Ac-1321</strain>
    </source>
</reference>
<keyword evidence="3" id="KW-0731">Sigma factor</keyword>
<comment type="similarity">
    <text evidence="1">Belongs to the sigma-70 factor family. ECF subfamily.</text>
</comment>
<comment type="caution">
    <text evidence="9">The sequence shown here is derived from an EMBL/GenBank/DDBJ whole genome shotgun (WGS) entry which is preliminary data.</text>
</comment>
<dbReference type="PANTHER" id="PTHR43133">
    <property type="entry name" value="RNA POLYMERASE ECF-TYPE SIGMA FACTO"/>
    <property type="match status" value="1"/>
</dbReference>
<dbReference type="GO" id="GO:0016987">
    <property type="term" value="F:sigma factor activity"/>
    <property type="evidence" value="ECO:0007669"/>
    <property type="project" value="UniProtKB-KW"/>
</dbReference>
<proteinExistence type="inferred from homology"/>
<evidence type="ECO:0000256" key="5">
    <source>
        <dbReference type="ARBA" id="ARBA00023163"/>
    </source>
</evidence>
<dbReference type="InterPro" id="IPR013325">
    <property type="entry name" value="RNA_pol_sigma_r2"/>
</dbReference>
<dbReference type="CDD" id="cd06171">
    <property type="entry name" value="Sigma70_r4"/>
    <property type="match status" value="1"/>
</dbReference>
<dbReference type="InterPro" id="IPR013249">
    <property type="entry name" value="RNA_pol_sigma70_r4_t2"/>
</dbReference>
<evidence type="ECO:0000259" key="7">
    <source>
        <dbReference type="Pfam" id="PF04542"/>
    </source>
</evidence>
<keyword evidence="4" id="KW-0238">DNA-binding</keyword>
<evidence type="ECO:0000256" key="2">
    <source>
        <dbReference type="ARBA" id="ARBA00023015"/>
    </source>
</evidence>
<dbReference type="InterPro" id="IPR039425">
    <property type="entry name" value="RNA_pol_sigma-70-like"/>
</dbReference>
<feature type="region of interest" description="Disordered" evidence="6">
    <location>
        <begin position="86"/>
        <end position="120"/>
    </location>
</feature>
<dbReference type="InterPro" id="IPR036388">
    <property type="entry name" value="WH-like_DNA-bd_sf"/>
</dbReference>
<sequence>MRADTPSYVDYVSARLPALHRAAFLLCAGDTHRADDIVQATITRLYQHWKRAARSDNLDAYVHRMLVHALVDERRSPWARVRLTGRSDERADESGPYGDGPYRAGPYRGGPYEDAPQQQVDERSGLVAALRRLPPRQRAILVMRFLLDRSIGEVAEALGCSTGTVKSQSSRGLEALRGMLSSAKEH</sequence>
<keyword evidence="2" id="KW-0805">Transcription regulation</keyword>
<dbReference type="Gene3D" id="1.10.10.10">
    <property type="entry name" value="Winged helix-like DNA-binding domain superfamily/Winged helix DNA-binding domain"/>
    <property type="match status" value="1"/>
</dbReference>
<dbReference type="Gene3D" id="1.10.1740.10">
    <property type="match status" value="1"/>
</dbReference>
<dbReference type="EMBL" id="BSFP01000022">
    <property type="protein sequence ID" value="GLL02263.1"/>
    <property type="molecule type" value="Genomic_DNA"/>
</dbReference>
<evidence type="ECO:0000256" key="6">
    <source>
        <dbReference type="SAM" id="MobiDB-lite"/>
    </source>
</evidence>
<dbReference type="InterPro" id="IPR014284">
    <property type="entry name" value="RNA_pol_sigma-70_dom"/>
</dbReference>